<organism evidence="2 3">
    <name type="scientific">Neptunomonas qingdaonensis</name>
    <dbReference type="NCBI Taxonomy" id="1045558"/>
    <lineage>
        <taxon>Bacteria</taxon>
        <taxon>Pseudomonadati</taxon>
        <taxon>Pseudomonadota</taxon>
        <taxon>Gammaproteobacteria</taxon>
        <taxon>Oceanospirillales</taxon>
        <taxon>Oceanospirillaceae</taxon>
        <taxon>Neptunomonas</taxon>
    </lineage>
</organism>
<evidence type="ECO:0000313" key="3">
    <source>
        <dbReference type="Proteomes" id="UP000198623"/>
    </source>
</evidence>
<dbReference type="STRING" id="1045558.SAMN05216175_11344"/>
<keyword evidence="3" id="KW-1185">Reference proteome</keyword>
<gene>
    <name evidence="2" type="ORF">SAMN05216175_11344</name>
</gene>
<dbReference type="EMBL" id="FOOU01000013">
    <property type="protein sequence ID" value="SFG76839.1"/>
    <property type="molecule type" value="Genomic_DNA"/>
</dbReference>
<feature type="domain" description="YhdP central" evidence="1">
    <location>
        <begin position="2"/>
        <end position="1273"/>
    </location>
</feature>
<protein>
    <submittedName>
        <fullName evidence="2">TIGR02099 family protein</fullName>
    </submittedName>
</protein>
<evidence type="ECO:0000259" key="1">
    <source>
        <dbReference type="Pfam" id="PF13116"/>
    </source>
</evidence>
<dbReference type="PANTHER" id="PTHR38690:SF1">
    <property type="entry name" value="PROTEASE"/>
    <property type="match status" value="1"/>
</dbReference>
<name>A0A1I2UKI4_9GAMM</name>
<evidence type="ECO:0000313" key="2">
    <source>
        <dbReference type="EMBL" id="SFG76839.1"/>
    </source>
</evidence>
<dbReference type="Pfam" id="PF13116">
    <property type="entry name" value="YhdP"/>
    <property type="match status" value="1"/>
</dbReference>
<dbReference type="InterPro" id="IPR011836">
    <property type="entry name" value="YhdP"/>
</dbReference>
<dbReference type="NCBIfam" id="TIGR02099">
    <property type="entry name" value="YhdP family protein"/>
    <property type="match status" value="1"/>
</dbReference>
<dbReference type="RefSeq" id="WP_090729381.1">
    <property type="nucleotide sequence ID" value="NZ_FOOU01000013.1"/>
</dbReference>
<reference evidence="3" key="1">
    <citation type="submission" date="2016-10" db="EMBL/GenBank/DDBJ databases">
        <authorList>
            <person name="Varghese N."/>
            <person name="Submissions S."/>
        </authorList>
    </citation>
    <scope>NUCLEOTIDE SEQUENCE [LARGE SCALE GENOMIC DNA]</scope>
    <source>
        <strain evidence="3">CGMCC 1.10971</strain>
    </source>
</reference>
<dbReference type="InterPro" id="IPR025263">
    <property type="entry name" value="YhdP_central"/>
</dbReference>
<sequence>MLNRIYSWVGWAILVLLLLVAILVAVSRQFLPSIAEHKSTIELFLSERTGAAVSIGELSAHWEGRYPVFQLRDIRTLTESEAGPDINFSVRQLDAEVDLLASLWSLFPVFAKLSVEQTEVNVHQREGRWGAAASNDNMPANASAFVRQIIAILSRQPEVSFSNASLSLYPEQGEMQRLFPITFLLNNAAEQHYLHGSLTLPVAGNSESQVEFAIETENLPLDPLAGDYRLYAKVSNLGQQLLNLNLIELPFSVKRLDMGAELWGRWNNRRLDSVQGALQITQLSFEQSSLENITDSALTFTLQPSNPQQFNVVVSDLIVQNSKAKLTMPFVSADVIWGKDEVALQQINVKEIDLGMLSEWFTDKPYLPESLNDALLKLNAKGSLKNLQIAWSDRHDYSRFQGAADLHQVSVENYYGAPVLKNVTGRLGFTKDTGSIDLNTENFHMGFPHLFPQGWEYSHAKGRVNWVIESRVGHERPVVTVNSSLLNLESSATTAAGRFSMYLPLDREYQTELTLLIGMKDTDGRQASLYIPPEVVGESLHQWVSDAIQGGHVNEGMVVLRAGTRSLPDRLPPSVQLYFDVSDATVKFQPDWPVISQADLKVRLDETGLDIKAERGALLNSRASRVEVQLPAGSTDLSVKATVAGDAGDILTVLRTTSLHDSVGAGLDTWELSGKHNTDVSLVVPLQGKTTPVVTVSSHLANSLFQDRAAKLAFSQVVGDIKFSSEKGLTSNNLQASLMNAPVSIRIEPVVKRQGVPALTRVYLSGNIGIDALKKQIDFNLLQSAAGSAAINARLDICSGSAACNKLVIDSDLKGVSLQAPVPFGKEAAALLPLQIVAQIGITDPVWRYKLGDQLRGVTKAIDGAPRTRISFGGKRPLEPSEPGLWIEGSLALVDIDVLKAFMIRNQWWGNESSSSSRAGLKQLVLKVARLNAGSVQINDVDLVLSTAPATHTAIGFASPKVAGEIKVPVNSGPYQINLDYLYLNQNKEQGEDSVSSKNGSRVIDTQEWPMIDLTIKQLYIDSKKFGHWSMRIEPDVVGQLTMKNILGSFNDFIMKGEAGWRLQNNNADSFVNMTLEGGDLGSLLGHFGYKGVIESEFTKMQSDFSWPGYPWDFETKRLNGRYTMLLKKGRIIETGESSNILRLFGILNLNTVVRRLKLNFTDLVKAGVAFDSIRANYLLNNGVAYSQEPLTMDGPSANVNLQGSINIAEQTLDSKMDVVLPLTSNVPIAAVLLGAPQIAGAVFLLDKLIGDKFEKVSTLTYQLSGAWAEPEIKIVTPGSAKSRKLHPGLSGDK</sequence>
<accession>A0A1I2UKI4</accession>
<dbReference type="PANTHER" id="PTHR38690">
    <property type="entry name" value="PROTEASE-RELATED"/>
    <property type="match status" value="1"/>
</dbReference>
<dbReference type="OrthoDB" id="9762238at2"/>
<proteinExistence type="predicted"/>
<dbReference type="Proteomes" id="UP000198623">
    <property type="component" value="Unassembled WGS sequence"/>
</dbReference>